<dbReference type="Proteomes" id="UP001431532">
    <property type="component" value="Unassembled WGS sequence"/>
</dbReference>
<protein>
    <submittedName>
        <fullName evidence="2">DUF805 domain-containing protein</fullName>
    </submittedName>
</protein>
<reference evidence="2" key="1">
    <citation type="submission" date="2023-05" db="EMBL/GenBank/DDBJ databases">
        <title>Mariniplasma microaerophilum sp. nov., a novel anaerobic mollicute isolated from terrestrial mud volcano, Taman Peninsula, Russia.</title>
        <authorList>
            <person name="Khomyakova M.A."/>
            <person name="Merkel A.Y."/>
            <person name="Slobodkin A.I."/>
        </authorList>
    </citation>
    <scope>NUCLEOTIDE SEQUENCE</scope>
    <source>
        <strain evidence="2">M4Ah</strain>
    </source>
</reference>
<dbReference type="InterPro" id="IPR008523">
    <property type="entry name" value="DUF805"/>
</dbReference>
<feature type="transmembrane region" description="Helical" evidence="1">
    <location>
        <begin position="104"/>
        <end position="123"/>
    </location>
</feature>
<name>A0AAW6U6K4_9MOLU</name>
<dbReference type="GO" id="GO:0005886">
    <property type="term" value="C:plasma membrane"/>
    <property type="evidence" value="ECO:0007669"/>
    <property type="project" value="TreeGrafter"/>
</dbReference>
<keyword evidence="3" id="KW-1185">Reference proteome</keyword>
<dbReference type="AlphaFoldDB" id="A0AAW6U6K4"/>
<keyword evidence="1" id="KW-0472">Membrane</keyword>
<feature type="transmembrane region" description="Helical" evidence="1">
    <location>
        <begin position="64"/>
        <end position="84"/>
    </location>
</feature>
<feature type="transmembrane region" description="Helical" evidence="1">
    <location>
        <begin position="38"/>
        <end position="58"/>
    </location>
</feature>
<dbReference type="EMBL" id="JASCXW010000037">
    <property type="protein sequence ID" value="MDI6453593.1"/>
    <property type="molecule type" value="Genomic_DNA"/>
</dbReference>
<evidence type="ECO:0000256" key="1">
    <source>
        <dbReference type="SAM" id="Phobius"/>
    </source>
</evidence>
<dbReference type="PANTHER" id="PTHR34980">
    <property type="entry name" value="INNER MEMBRANE PROTEIN-RELATED-RELATED"/>
    <property type="match status" value="1"/>
</dbReference>
<accession>A0AAW6U6K4</accession>
<dbReference type="Pfam" id="PF05656">
    <property type="entry name" value="DUF805"/>
    <property type="match status" value="1"/>
</dbReference>
<keyword evidence="1" id="KW-0812">Transmembrane</keyword>
<dbReference type="RefSeq" id="WP_282840028.1">
    <property type="nucleotide sequence ID" value="NZ_JASCXW010000037.1"/>
</dbReference>
<organism evidence="2 3">
    <name type="scientific">Peloplasma aerotolerans</name>
    <dbReference type="NCBI Taxonomy" id="3044389"/>
    <lineage>
        <taxon>Bacteria</taxon>
        <taxon>Bacillati</taxon>
        <taxon>Mycoplasmatota</taxon>
        <taxon>Mollicutes</taxon>
        <taxon>Acholeplasmatales</taxon>
        <taxon>Acholeplasmataceae</taxon>
        <taxon>Peloplasma</taxon>
    </lineage>
</organism>
<evidence type="ECO:0000313" key="3">
    <source>
        <dbReference type="Proteomes" id="UP001431532"/>
    </source>
</evidence>
<keyword evidence="1" id="KW-1133">Transmembrane helix</keyword>
<gene>
    <name evidence="2" type="ORF">QJ521_08435</name>
</gene>
<proteinExistence type="predicted"/>
<comment type="caution">
    <text evidence="2">The sequence shown here is derived from an EMBL/GenBank/DDBJ whole genome shotgun (WGS) entry which is preliminary data.</text>
</comment>
<sequence>MSQDVREYKVSGDHPFSLYQLMWTKSFDFESKSNRVEFAWAMLVHFVIFAVFITFSHIEMTMGITELGIIGSSIFVVYFIFSYVPSISLMRRRLRDVGRSGANLWLLWLPFAGWVALAVLLFSKSVETE</sequence>
<evidence type="ECO:0000313" key="2">
    <source>
        <dbReference type="EMBL" id="MDI6453593.1"/>
    </source>
</evidence>